<dbReference type="Proteomes" id="UP001183629">
    <property type="component" value="Unassembled WGS sequence"/>
</dbReference>
<dbReference type="AlphaFoldDB" id="A0AAE4CYC7"/>
<dbReference type="RefSeq" id="WP_310424757.1">
    <property type="nucleotide sequence ID" value="NZ_JAVDYC010000001.1"/>
</dbReference>
<keyword evidence="3" id="KW-1185">Reference proteome</keyword>
<evidence type="ECO:0000256" key="1">
    <source>
        <dbReference type="SAM" id="SignalP"/>
    </source>
</evidence>
<evidence type="ECO:0008006" key="4">
    <source>
        <dbReference type="Google" id="ProtNLM"/>
    </source>
</evidence>
<evidence type="ECO:0000313" key="3">
    <source>
        <dbReference type="Proteomes" id="UP001183629"/>
    </source>
</evidence>
<protein>
    <recommendedName>
        <fullName evidence="4">Secreted protein</fullName>
    </recommendedName>
</protein>
<name>A0AAE4CYC7_9ACTN</name>
<keyword evidence="1" id="KW-0732">Signal</keyword>
<reference evidence="2 3" key="1">
    <citation type="submission" date="2023-07" db="EMBL/GenBank/DDBJ databases">
        <title>Sequencing the genomes of 1000 actinobacteria strains.</title>
        <authorList>
            <person name="Klenk H.-P."/>
        </authorList>
    </citation>
    <scope>NUCLEOTIDE SEQUENCE [LARGE SCALE GENOMIC DNA]</scope>
    <source>
        <strain evidence="2 3">DSM 44711</strain>
    </source>
</reference>
<accession>A0AAE4CYC7</accession>
<organism evidence="2 3">
    <name type="scientific">Catenuloplanes niger</name>
    <dbReference type="NCBI Taxonomy" id="587534"/>
    <lineage>
        <taxon>Bacteria</taxon>
        <taxon>Bacillati</taxon>
        <taxon>Actinomycetota</taxon>
        <taxon>Actinomycetes</taxon>
        <taxon>Micromonosporales</taxon>
        <taxon>Micromonosporaceae</taxon>
        <taxon>Catenuloplanes</taxon>
    </lineage>
</organism>
<sequence>MASLSSRRASFAAVSLASALLLTAAPAVASAPASPVEAATARAEASGQRVEIVAERTGSARVFAEPNGTLTLEAAVSFSTGASSWAYASSNNTTYNSTIAPVGYHQEIGVTYRSFFTFPTDALAGATVQDAYVQMRLEHSWSCTPTPTTMWSAGALTGTPRTAWATPLQVRLATVSASANNTGACGGPQPPATVTFAGGPVDARLQAAADGGHPDVTVGFSAAAADGTGETAVNRWKRFSRTDARLIVTYDAP</sequence>
<proteinExistence type="predicted"/>
<dbReference type="EMBL" id="JAVDYC010000001">
    <property type="protein sequence ID" value="MDR7327433.1"/>
    <property type="molecule type" value="Genomic_DNA"/>
</dbReference>
<feature type="signal peptide" evidence="1">
    <location>
        <begin position="1"/>
        <end position="29"/>
    </location>
</feature>
<evidence type="ECO:0000313" key="2">
    <source>
        <dbReference type="EMBL" id="MDR7327433.1"/>
    </source>
</evidence>
<comment type="caution">
    <text evidence="2">The sequence shown here is derived from an EMBL/GenBank/DDBJ whole genome shotgun (WGS) entry which is preliminary data.</text>
</comment>
<gene>
    <name evidence="2" type="ORF">J2S44_007683</name>
</gene>
<feature type="chain" id="PRO_5041955940" description="Secreted protein" evidence="1">
    <location>
        <begin position="30"/>
        <end position="253"/>
    </location>
</feature>